<feature type="domain" description="DUF6534" evidence="3">
    <location>
        <begin position="112"/>
        <end position="198"/>
    </location>
</feature>
<keyword evidence="2" id="KW-0472">Membrane</keyword>
<dbReference type="InterPro" id="IPR045339">
    <property type="entry name" value="DUF6534"/>
</dbReference>
<proteinExistence type="predicted"/>
<feature type="transmembrane region" description="Helical" evidence="2">
    <location>
        <begin position="72"/>
        <end position="91"/>
    </location>
</feature>
<sequence>MATYSRGSPVIAKLELGSTFGAAYIGAMLAMMLYGITCLQSYLYYLYYPKDRWSFKLLVATLCLGYSKPSRFASVLVSFGVETVANLFIIKDLTKLQTISNNSVLPFAFTAVIPDVLIAASLCFFLQSKKSDMRGTNTLIDQLIIYALNRCLVTSVVAIIEFVLYKTFQNKFYYIAADFCIGKLYANSLLATLNMRQSLRGVGYDNHVPSGGNTQALPAPNPSSAHKSNSLPKAPRGNLVELTEFRATRPNSIVTRESSSTHIDNYLSAGHNDDVNLAMPYV</sequence>
<feature type="transmembrane region" description="Helical" evidence="2">
    <location>
        <begin position="103"/>
        <end position="126"/>
    </location>
</feature>
<dbReference type="PANTHER" id="PTHR40465:SF1">
    <property type="entry name" value="DUF6534 DOMAIN-CONTAINING PROTEIN"/>
    <property type="match status" value="1"/>
</dbReference>
<name>A0A4S4L2A7_9AGAM</name>
<evidence type="ECO:0000313" key="5">
    <source>
        <dbReference type="Proteomes" id="UP000308199"/>
    </source>
</evidence>
<dbReference type="Proteomes" id="UP000308199">
    <property type="component" value="Unassembled WGS sequence"/>
</dbReference>
<gene>
    <name evidence="4" type="ORF">EW145_g4833</name>
</gene>
<comment type="caution">
    <text evidence="4">The sequence shown here is derived from an EMBL/GenBank/DDBJ whole genome shotgun (WGS) entry which is preliminary data.</text>
</comment>
<protein>
    <recommendedName>
        <fullName evidence="3">DUF6534 domain-containing protein</fullName>
    </recommendedName>
</protein>
<evidence type="ECO:0000259" key="3">
    <source>
        <dbReference type="Pfam" id="PF20152"/>
    </source>
</evidence>
<dbReference type="EMBL" id="SGPK01000265">
    <property type="protein sequence ID" value="THH05384.1"/>
    <property type="molecule type" value="Genomic_DNA"/>
</dbReference>
<dbReference type="PANTHER" id="PTHR40465">
    <property type="entry name" value="CHROMOSOME 1, WHOLE GENOME SHOTGUN SEQUENCE"/>
    <property type="match status" value="1"/>
</dbReference>
<dbReference type="OrthoDB" id="3012488at2759"/>
<keyword evidence="5" id="KW-1185">Reference proteome</keyword>
<dbReference type="AlphaFoldDB" id="A0A4S4L2A7"/>
<accession>A0A4S4L2A7</accession>
<evidence type="ECO:0000313" key="4">
    <source>
        <dbReference type="EMBL" id="THH05384.1"/>
    </source>
</evidence>
<evidence type="ECO:0000256" key="2">
    <source>
        <dbReference type="SAM" id="Phobius"/>
    </source>
</evidence>
<organism evidence="4 5">
    <name type="scientific">Phellinidium pouzarii</name>
    <dbReference type="NCBI Taxonomy" id="167371"/>
    <lineage>
        <taxon>Eukaryota</taxon>
        <taxon>Fungi</taxon>
        <taxon>Dikarya</taxon>
        <taxon>Basidiomycota</taxon>
        <taxon>Agaricomycotina</taxon>
        <taxon>Agaricomycetes</taxon>
        <taxon>Hymenochaetales</taxon>
        <taxon>Hymenochaetaceae</taxon>
        <taxon>Phellinidium</taxon>
    </lineage>
</organism>
<feature type="transmembrane region" description="Helical" evidence="2">
    <location>
        <begin position="147"/>
        <end position="165"/>
    </location>
</feature>
<dbReference type="Pfam" id="PF20152">
    <property type="entry name" value="DUF6534"/>
    <property type="match status" value="1"/>
</dbReference>
<feature type="compositionally biased region" description="Polar residues" evidence="1">
    <location>
        <begin position="211"/>
        <end position="231"/>
    </location>
</feature>
<evidence type="ECO:0000256" key="1">
    <source>
        <dbReference type="SAM" id="MobiDB-lite"/>
    </source>
</evidence>
<feature type="region of interest" description="Disordered" evidence="1">
    <location>
        <begin position="210"/>
        <end position="235"/>
    </location>
</feature>
<reference evidence="4 5" key="1">
    <citation type="submission" date="2019-02" db="EMBL/GenBank/DDBJ databases">
        <title>Genome sequencing of the rare red list fungi Phellinidium pouzarii.</title>
        <authorList>
            <person name="Buettner E."/>
            <person name="Kellner H."/>
        </authorList>
    </citation>
    <scope>NUCLEOTIDE SEQUENCE [LARGE SCALE GENOMIC DNA]</scope>
    <source>
        <strain evidence="4 5">DSM 108285</strain>
    </source>
</reference>
<keyword evidence="2" id="KW-1133">Transmembrane helix</keyword>
<feature type="transmembrane region" description="Helical" evidence="2">
    <location>
        <begin position="20"/>
        <end position="47"/>
    </location>
</feature>
<keyword evidence="2" id="KW-0812">Transmembrane</keyword>